<dbReference type="AlphaFoldDB" id="X1CAZ2"/>
<dbReference type="InterPro" id="IPR052341">
    <property type="entry name" value="LOG_family_nucleotidases"/>
</dbReference>
<dbReference type="SUPFAM" id="SSF102405">
    <property type="entry name" value="MCP/YpsA-like"/>
    <property type="match status" value="1"/>
</dbReference>
<dbReference type="InterPro" id="IPR041164">
    <property type="entry name" value="LDcluster4"/>
</dbReference>
<dbReference type="PANTHER" id="PTHR43393">
    <property type="entry name" value="CYTOKININ RIBOSIDE 5'-MONOPHOSPHATE PHOSPHORIBOHYDROLASE"/>
    <property type="match status" value="1"/>
</dbReference>
<dbReference type="EMBL" id="BART01028429">
    <property type="protein sequence ID" value="GAG90417.1"/>
    <property type="molecule type" value="Genomic_DNA"/>
</dbReference>
<accession>X1CAZ2</accession>
<evidence type="ECO:0000313" key="1">
    <source>
        <dbReference type="EMBL" id="GAG90417.1"/>
    </source>
</evidence>
<proteinExistence type="predicted"/>
<protein>
    <recommendedName>
        <fullName evidence="2">TIGR00725 family protein</fullName>
    </recommendedName>
</protein>
<reference evidence="1" key="1">
    <citation type="journal article" date="2014" name="Front. Microbiol.">
        <title>High frequency of phylogenetically diverse reductive dehalogenase-homologous genes in deep subseafloor sedimentary metagenomes.</title>
        <authorList>
            <person name="Kawai M."/>
            <person name="Futagami T."/>
            <person name="Toyoda A."/>
            <person name="Takaki Y."/>
            <person name="Nishi S."/>
            <person name="Hori S."/>
            <person name="Arai W."/>
            <person name="Tsubouchi T."/>
            <person name="Morono Y."/>
            <person name="Uchiyama I."/>
            <person name="Ito T."/>
            <person name="Fujiyama A."/>
            <person name="Inagaki F."/>
            <person name="Takami H."/>
        </authorList>
    </citation>
    <scope>NUCLEOTIDE SEQUENCE</scope>
    <source>
        <strain evidence="1">Expedition CK06-06</strain>
    </source>
</reference>
<dbReference type="PANTHER" id="PTHR43393:SF3">
    <property type="entry name" value="LYSINE DECARBOXYLASE-LIKE PROTEIN"/>
    <property type="match status" value="1"/>
</dbReference>
<dbReference type="Pfam" id="PF18306">
    <property type="entry name" value="LDcluster4"/>
    <property type="match status" value="1"/>
</dbReference>
<evidence type="ECO:0008006" key="2">
    <source>
        <dbReference type="Google" id="ProtNLM"/>
    </source>
</evidence>
<name>X1CAZ2_9ZZZZ</name>
<organism evidence="1">
    <name type="scientific">marine sediment metagenome</name>
    <dbReference type="NCBI Taxonomy" id="412755"/>
    <lineage>
        <taxon>unclassified sequences</taxon>
        <taxon>metagenomes</taxon>
        <taxon>ecological metagenomes</taxon>
    </lineage>
</organism>
<dbReference type="Gene3D" id="3.40.50.450">
    <property type="match status" value="1"/>
</dbReference>
<gene>
    <name evidence="1" type="ORF">S01H4_50127</name>
</gene>
<dbReference type="InterPro" id="IPR005268">
    <property type="entry name" value="CHP00725"/>
</dbReference>
<dbReference type="GO" id="GO:0005829">
    <property type="term" value="C:cytosol"/>
    <property type="evidence" value="ECO:0007669"/>
    <property type="project" value="TreeGrafter"/>
</dbReference>
<dbReference type="NCBIfam" id="TIGR00725">
    <property type="entry name" value="TIGR00725 family protein"/>
    <property type="match status" value="1"/>
</dbReference>
<comment type="caution">
    <text evidence="1">The sequence shown here is derived from an EMBL/GenBank/DDBJ whole genome shotgun (WGS) entry which is preliminary data.</text>
</comment>
<sequence>MDKKKFIAVIGGGQCSKEEARQAEEVGRELARRGVILVCGGLGGIMEAACRGASSEGGVTIGVLPGDNSQSANPYVQIPIVTNMGYARNIAVVKSAQAVIAIGGSYGTLSEISHALQSGIPVIGLNTWSLSRNNQQDKSIIPAQSPTEAVDKALDLATARKSKE</sequence>